<dbReference type="Proteomes" id="UP000826656">
    <property type="component" value="Unassembled WGS sequence"/>
</dbReference>
<protein>
    <submittedName>
        <fullName evidence="1">Uncharacterized protein</fullName>
    </submittedName>
</protein>
<name>A0ABQ7UFC9_SOLTU</name>
<organism evidence="1 2">
    <name type="scientific">Solanum tuberosum</name>
    <name type="common">Potato</name>
    <dbReference type="NCBI Taxonomy" id="4113"/>
    <lineage>
        <taxon>Eukaryota</taxon>
        <taxon>Viridiplantae</taxon>
        <taxon>Streptophyta</taxon>
        <taxon>Embryophyta</taxon>
        <taxon>Tracheophyta</taxon>
        <taxon>Spermatophyta</taxon>
        <taxon>Magnoliopsida</taxon>
        <taxon>eudicotyledons</taxon>
        <taxon>Gunneridae</taxon>
        <taxon>Pentapetalae</taxon>
        <taxon>asterids</taxon>
        <taxon>lamiids</taxon>
        <taxon>Solanales</taxon>
        <taxon>Solanaceae</taxon>
        <taxon>Solanoideae</taxon>
        <taxon>Solaneae</taxon>
        <taxon>Solanum</taxon>
    </lineage>
</organism>
<proteinExistence type="predicted"/>
<dbReference type="EMBL" id="JAIVGD010000019">
    <property type="protein sequence ID" value="KAH0748274.1"/>
    <property type="molecule type" value="Genomic_DNA"/>
</dbReference>
<keyword evidence="2" id="KW-1185">Reference proteome</keyword>
<evidence type="ECO:0000313" key="2">
    <source>
        <dbReference type="Proteomes" id="UP000826656"/>
    </source>
</evidence>
<comment type="caution">
    <text evidence="1">The sequence shown here is derived from an EMBL/GenBank/DDBJ whole genome shotgun (WGS) entry which is preliminary data.</text>
</comment>
<reference evidence="1 2" key="1">
    <citation type="journal article" date="2021" name="bioRxiv">
        <title>Chromosome-scale and haplotype-resolved genome assembly of a tetraploid potato cultivar.</title>
        <authorList>
            <person name="Sun H."/>
            <person name="Jiao W.-B."/>
            <person name="Krause K."/>
            <person name="Campoy J.A."/>
            <person name="Goel M."/>
            <person name="Folz-Donahue K."/>
            <person name="Kukat C."/>
            <person name="Huettel B."/>
            <person name="Schneeberger K."/>
        </authorList>
    </citation>
    <scope>NUCLEOTIDE SEQUENCE [LARGE SCALE GENOMIC DNA]</scope>
    <source>
        <strain evidence="1">SolTubOtavaFocal</strain>
        <tissue evidence="1">Leaves</tissue>
    </source>
</reference>
<evidence type="ECO:0000313" key="1">
    <source>
        <dbReference type="EMBL" id="KAH0748274.1"/>
    </source>
</evidence>
<gene>
    <name evidence="1" type="ORF">KY290_027506</name>
</gene>
<accession>A0ABQ7UFC9</accession>
<sequence length="129" mass="15392">MDMRAFPKIIPNPQILRWAQWFYPYIFQVKHLKEKTISWHISCQGLRHFQEDSKLCPTRNRKNRPLSFGYLRPNMVTIGGWKKDIQDHLQHLQPLRNRMTPDDMCKKLPLTRQATYPPTFKLPTSSLST</sequence>